<feature type="domain" description="Amidohydrolase-related" evidence="2">
    <location>
        <begin position="107"/>
        <end position="390"/>
    </location>
</feature>
<gene>
    <name evidence="3" type="ORF">J2W40_003920</name>
</gene>
<organism evidence="3 4">
    <name type="scientific">Sphingobium xenophagum</name>
    <dbReference type="NCBI Taxonomy" id="121428"/>
    <lineage>
        <taxon>Bacteria</taxon>
        <taxon>Pseudomonadati</taxon>
        <taxon>Pseudomonadota</taxon>
        <taxon>Alphaproteobacteria</taxon>
        <taxon>Sphingomonadales</taxon>
        <taxon>Sphingomonadaceae</taxon>
        <taxon>Sphingobium</taxon>
    </lineage>
</organism>
<dbReference type="PANTHER" id="PTHR21240:SF28">
    <property type="entry name" value="ISO-OROTATE DECARBOXYLASE (EUROFUNG)"/>
    <property type="match status" value="1"/>
</dbReference>
<reference evidence="3 4" key="1">
    <citation type="submission" date="2023-07" db="EMBL/GenBank/DDBJ databases">
        <title>Sorghum-associated microbial communities from plants grown in Nebraska, USA.</title>
        <authorList>
            <person name="Schachtman D."/>
        </authorList>
    </citation>
    <scope>NUCLEOTIDE SEQUENCE [LARGE SCALE GENOMIC DNA]</scope>
    <source>
        <strain evidence="3 4">4256</strain>
    </source>
</reference>
<dbReference type="InterPro" id="IPR006680">
    <property type="entry name" value="Amidohydro-rel"/>
</dbReference>
<dbReference type="PANTHER" id="PTHR21240">
    <property type="entry name" value="2-AMINO-3-CARBOXYLMUCONATE-6-SEMIALDEHYDE DECARBOXYLASE"/>
    <property type="match status" value="1"/>
</dbReference>
<keyword evidence="4" id="KW-1185">Reference proteome</keyword>
<evidence type="ECO:0000256" key="1">
    <source>
        <dbReference type="ARBA" id="ARBA00023239"/>
    </source>
</evidence>
<dbReference type="RefSeq" id="WP_310227603.1">
    <property type="nucleotide sequence ID" value="NZ_JAVDWV010000028.1"/>
</dbReference>
<dbReference type="Gene3D" id="3.20.20.140">
    <property type="entry name" value="Metal-dependent hydrolases"/>
    <property type="match status" value="1"/>
</dbReference>
<dbReference type="Pfam" id="PF04909">
    <property type="entry name" value="Amidohydro_2"/>
    <property type="match status" value="1"/>
</dbReference>
<evidence type="ECO:0000259" key="2">
    <source>
        <dbReference type="Pfam" id="PF04909"/>
    </source>
</evidence>
<name>A0ABU1X7H3_SPHXE</name>
<dbReference type="EMBL" id="JAVDWV010000028">
    <property type="protein sequence ID" value="MDR7157072.1"/>
    <property type="molecule type" value="Genomic_DNA"/>
</dbReference>
<comment type="caution">
    <text evidence="3">The sequence shown here is derived from an EMBL/GenBank/DDBJ whole genome shotgun (WGS) entry which is preliminary data.</text>
</comment>
<protein>
    <submittedName>
        <fullName evidence="3">TIM-barrel fold metal-dependent hydrolase</fullName>
    </submittedName>
</protein>
<dbReference type="InterPro" id="IPR032466">
    <property type="entry name" value="Metal_Hydrolase"/>
</dbReference>
<keyword evidence="1" id="KW-0456">Lyase</keyword>
<dbReference type="SUPFAM" id="SSF51556">
    <property type="entry name" value="Metallo-dependent hydrolases"/>
    <property type="match status" value="1"/>
</dbReference>
<proteinExistence type="predicted"/>
<sequence length="390" mass="43932">MPHDRQLHFCKRSDAIRRSEMPLQELLRPIPPTRELPAEKWMPPAGVRIISTDDHNLEALHLWEDRMPAKWQARAPKLYRDETGALRFEAEGRSLIPQGVDEGVSSGLPGYWDLDEKIKSMDAEGVDISFLFHGITQGLNTLEDKELYWACIDTYNEWLIDYCKGHLDRLVPIAILPAFLKPEAAHDYVAKIKQLGFNALQMPAFPRGVRYNSRSMDPLWTAIEASGIPLMFHVGPYIEFVGNGSVGANITRNLAPYRGLLGALTFSGVFDRHPELKVVFCEGGATWVAQAIADMDYVVQTYHTELKPKLGLMPSEYWHRQCAASFIVDTAALRLVDIIGEDNIMWGADYPHAEGTWGYTNEMLMGMYEQLGPIAGAKFLSGNAARLWNL</sequence>
<accession>A0ABU1X7H3</accession>
<evidence type="ECO:0000313" key="3">
    <source>
        <dbReference type="EMBL" id="MDR7157072.1"/>
    </source>
</evidence>
<evidence type="ECO:0000313" key="4">
    <source>
        <dbReference type="Proteomes" id="UP001267638"/>
    </source>
</evidence>
<dbReference type="InterPro" id="IPR032465">
    <property type="entry name" value="ACMSD"/>
</dbReference>
<dbReference type="Proteomes" id="UP001267638">
    <property type="component" value="Unassembled WGS sequence"/>
</dbReference>
<keyword evidence="3" id="KW-0378">Hydrolase</keyword>
<dbReference type="GO" id="GO:0016787">
    <property type="term" value="F:hydrolase activity"/>
    <property type="evidence" value="ECO:0007669"/>
    <property type="project" value="UniProtKB-KW"/>
</dbReference>